<evidence type="ECO:0000313" key="1">
    <source>
        <dbReference type="EMBL" id="EER02605.1"/>
    </source>
</evidence>
<dbReference type="RefSeq" id="XP_002769887.1">
    <property type="nucleotide sequence ID" value="XM_002769841.1"/>
</dbReference>
<evidence type="ECO:0000313" key="2">
    <source>
        <dbReference type="Proteomes" id="UP000007800"/>
    </source>
</evidence>
<proteinExistence type="predicted"/>
<gene>
    <name evidence="1" type="ORF">Pmar_PMAR005945</name>
</gene>
<name>C5LL41_PERM5</name>
<dbReference type="EMBL" id="GG683038">
    <property type="protein sequence ID" value="EER02605.1"/>
    <property type="molecule type" value="Genomic_DNA"/>
</dbReference>
<reference evidence="1 2" key="1">
    <citation type="submission" date="2008-07" db="EMBL/GenBank/DDBJ databases">
        <authorList>
            <person name="El-Sayed N."/>
            <person name="Caler E."/>
            <person name="Inman J."/>
            <person name="Amedeo P."/>
            <person name="Hass B."/>
            <person name="Wortman J."/>
        </authorList>
    </citation>
    <scope>NUCLEOTIDE SEQUENCE [LARGE SCALE GENOMIC DNA]</scope>
    <source>
        <strain evidence="2">ATCC 50983 / TXsc</strain>
    </source>
</reference>
<feature type="non-terminal residue" evidence="1">
    <location>
        <position position="1"/>
    </location>
</feature>
<dbReference type="GeneID" id="9047831"/>
<dbReference type="AlphaFoldDB" id="C5LL41"/>
<keyword evidence="2" id="KW-1185">Reference proteome</keyword>
<dbReference type="Proteomes" id="UP000007800">
    <property type="component" value="Unassembled WGS sequence"/>
</dbReference>
<sequence>VSLIRLSSWDSPTKLFVEEADNYWHDDILHMRASDGRNRKTLECPAMIMRENDGLVNVMTTDVIPSDPTLCFTQDSTYDNSNTKILRYDKMRCSYKTI</sequence>
<dbReference type="InParanoid" id="C5LL41"/>
<protein>
    <submittedName>
        <fullName evidence="1">Uncharacterized protein</fullName>
    </submittedName>
</protein>
<accession>C5LL41</accession>
<organism evidence="2">
    <name type="scientific">Perkinsus marinus (strain ATCC 50983 / TXsc)</name>
    <dbReference type="NCBI Taxonomy" id="423536"/>
    <lineage>
        <taxon>Eukaryota</taxon>
        <taxon>Sar</taxon>
        <taxon>Alveolata</taxon>
        <taxon>Perkinsozoa</taxon>
        <taxon>Perkinsea</taxon>
        <taxon>Perkinsida</taxon>
        <taxon>Perkinsidae</taxon>
        <taxon>Perkinsus</taxon>
    </lineage>
</organism>